<dbReference type="NCBIfam" id="TIGR01783">
    <property type="entry name" value="TonB-siderophor"/>
    <property type="match status" value="1"/>
</dbReference>
<feature type="signal peptide" evidence="16">
    <location>
        <begin position="1"/>
        <end position="36"/>
    </location>
</feature>
<evidence type="ECO:0000256" key="9">
    <source>
        <dbReference type="ARBA" id="ARBA00023065"/>
    </source>
</evidence>
<dbReference type="GO" id="GO:0009279">
    <property type="term" value="C:cell outer membrane"/>
    <property type="evidence" value="ECO:0007669"/>
    <property type="project" value="UniProtKB-SubCell"/>
</dbReference>
<keyword evidence="7 16" id="KW-0732">Signal</keyword>
<sequence length="814" mass="90483">MQEQQHSQPNISTRKVHRTAVHPLFLALLLANGAQAGDVEPSAGPMAFRIEPQSLDRALVEFSAASGQQVVVDGKLSTGVHSPGVSGSYTPRQALDKLLEGTGVAARVNRNGTVTLEKAKAAEPQSMAVDLPKVTVSDTAAYDPTDPYDQNYAVPDSFAATKTDTPLMETPASIQVVPRAVMDDQQAIRLEDVVRNVSGVQVKRQLGDLFDSFIIRGFDTQFRVYRDGLRLAEQSFETANLDRTEVLKGPASALFGRIEPGGLVNMVTKKPLTERYYSLGQQFGSFDLYRTTLDATGPVTDNGDLSYRLNFVYLDSGSFRDFIDRERKFVAPQLTWRLTENTDINFGYEFKDDAVKGDRGIPAIGNRPAKVPISRFIGEPDFSLNEAESHLGHITWTHRFNDDWRVQQKFVINFVDTFNRNIIPVSLRGDNRTINRGLFNGSTERETYATDINLNGKFDVFGTRHNVLVGFDFLRFQSSRGVTFLGSAAFIPTLDTFNPVYGIRIPDNLPINNFFSTKQQWFGVYLQDQIDLTHNLHLLFSGRYDWSENASGLSSTGSPKLDTVRNNEFSPRVGLLFSPRDWLSLYADWTHALGAANAGQSADGKPFDPEFAEQFEGGVKLELFDGRFNANLAVYELTKENILTAARIDPSTATGPSIQEAIGKARSRGIEFDFAGHLTDEFSLIGSYAYTDTRVLNDNNGNEGHRLPNVPEHAGSLWVNYELPFGFKLGTGVYISDKRQGNAQNDVQLPGYVRWDAMAAYQWNIGVSKITAQVNVNNILDKEYYKFLDIAGNPRFDINPGEPLSVIGSLKLEY</sequence>
<dbReference type="Pfam" id="PF07715">
    <property type="entry name" value="Plug"/>
    <property type="match status" value="1"/>
</dbReference>
<evidence type="ECO:0000256" key="3">
    <source>
        <dbReference type="ARBA" id="ARBA00022448"/>
    </source>
</evidence>
<dbReference type="Proteomes" id="UP000266313">
    <property type="component" value="Chromosome"/>
</dbReference>
<keyword evidence="13 14" id="KW-0998">Cell outer membrane</keyword>
<dbReference type="InterPro" id="IPR000531">
    <property type="entry name" value="Beta-barrel_TonB"/>
</dbReference>
<evidence type="ECO:0000256" key="12">
    <source>
        <dbReference type="ARBA" id="ARBA00023170"/>
    </source>
</evidence>
<gene>
    <name evidence="18" type="ORF">sS8_4481</name>
</gene>
<dbReference type="InterPro" id="IPR010105">
    <property type="entry name" value="TonB_sidphr_rcpt"/>
</dbReference>
<keyword evidence="6 14" id="KW-0812">Transmembrane</keyword>
<dbReference type="EMBL" id="AP017928">
    <property type="protein sequence ID" value="BBA36411.1"/>
    <property type="molecule type" value="Genomic_DNA"/>
</dbReference>
<dbReference type="SUPFAM" id="SSF56935">
    <property type="entry name" value="Porins"/>
    <property type="match status" value="1"/>
</dbReference>
<dbReference type="PANTHER" id="PTHR32552:SF68">
    <property type="entry name" value="FERRICHROME OUTER MEMBRANE TRANSPORTER_PHAGE RECEPTOR"/>
    <property type="match status" value="1"/>
</dbReference>
<dbReference type="RefSeq" id="WP_119631584.1">
    <property type="nucleotide sequence ID" value="NZ_AP017928.1"/>
</dbReference>
<keyword evidence="19" id="KW-1185">Reference proteome</keyword>
<evidence type="ECO:0000256" key="7">
    <source>
        <dbReference type="ARBA" id="ARBA00022729"/>
    </source>
</evidence>
<evidence type="ECO:0000256" key="16">
    <source>
        <dbReference type="SAM" id="SignalP"/>
    </source>
</evidence>
<accession>A0A250KZK3</accession>
<dbReference type="Gene3D" id="3.55.50.30">
    <property type="match status" value="1"/>
</dbReference>
<evidence type="ECO:0000256" key="11">
    <source>
        <dbReference type="ARBA" id="ARBA00023136"/>
    </source>
</evidence>
<evidence type="ECO:0000313" key="19">
    <source>
        <dbReference type="Proteomes" id="UP000266313"/>
    </source>
</evidence>
<keyword evidence="12 18" id="KW-0675">Receptor</keyword>
<evidence type="ECO:0000256" key="2">
    <source>
        <dbReference type="ARBA" id="ARBA00009810"/>
    </source>
</evidence>
<name>A0A250KZK3_9GAMM</name>
<evidence type="ECO:0000259" key="17">
    <source>
        <dbReference type="SMART" id="SM00965"/>
    </source>
</evidence>
<dbReference type="SMART" id="SM00965">
    <property type="entry name" value="STN"/>
    <property type="match status" value="1"/>
</dbReference>
<dbReference type="AlphaFoldDB" id="A0A250KZK3"/>
<dbReference type="InterPro" id="IPR012910">
    <property type="entry name" value="Plug_dom"/>
</dbReference>
<keyword evidence="10 15" id="KW-0798">TonB box</keyword>
<evidence type="ECO:0000256" key="15">
    <source>
        <dbReference type="RuleBase" id="RU003357"/>
    </source>
</evidence>
<evidence type="ECO:0000256" key="1">
    <source>
        <dbReference type="ARBA" id="ARBA00004571"/>
    </source>
</evidence>
<dbReference type="InterPro" id="IPR039426">
    <property type="entry name" value="TonB-dep_rcpt-like"/>
</dbReference>
<dbReference type="FunFam" id="2.40.170.20:FF:000005">
    <property type="entry name" value="TonB-dependent siderophore receptor"/>
    <property type="match status" value="1"/>
</dbReference>
<keyword evidence="5" id="KW-0410">Iron transport</keyword>
<comment type="subcellular location">
    <subcellularLocation>
        <location evidence="1 14">Cell outer membrane</location>
        <topology evidence="1 14">Multi-pass membrane protein</topology>
    </subcellularLocation>
</comment>
<comment type="similarity">
    <text evidence="2 14 15">Belongs to the TonB-dependent receptor family.</text>
</comment>
<dbReference type="InterPro" id="IPR011662">
    <property type="entry name" value="Secretin/TonB_short_N"/>
</dbReference>
<evidence type="ECO:0000256" key="6">
    <source>
        <dbReference type="ARBA" id="ARBA00022692"/>
    </source>
</evidence>
<dbReference type="Gene3D" id="2.170.130.10">
    <property type="entry name" value="TonB-dependent receptor, plug domain"/>
    <property type="match status" value="1"/>
</dbReference>
<dbReference type="OrthoDB" id="9760494at2"/>
<dbReference type="Pfam" id="PF00593">
    <property type="entry name" value="TonB_dep_Rec_b-barrel"/>
    <property type="match status" value="1"/>
</dbReference>
<feature type="domain" description="Secretin/TonB short N-terminal" evidence="17">
    <location>
        <begin position="68"/>
        <end position="119"/>
    </location>
</feature>
<dbReference type="PANTHER" id="PTHR32552">
    <property type="entry name" value="FERRICHROME IRON RECEPTOR-RELATED"/>
    <property type="match status" value="1"/>
</dbReference>
<evidence type="ECO:0000256" key="10">
    <source>
        <dbReference type="ARBA" id="ARBA00023077"/>
    </source>
</evidence>
<dbReference type="Gene3D" id="2.40.170.20">
    <property type="entry name" value="TonB-dependent receptor, beta-barrel domain"/>
    <property type="match status" value="1"/>
</dbReference>
<keyword evidence="3 14" id="KW-0813">Transport</keyword>
<feature type="chain" id="PRO_5013395360" evidence="16">
    <location>
        <begin position="37"/>
        <end position="814"/>
    </location>
</feature>
<dbReference type="InterPro" id="IPR036942">
    <property type="entry name" value="Beta-barrel_TonB_sf"/>
</dbReference>
<dbReference type="InterPro" id="IPR037066">
    <property type="entry name" value="Plug_dom_sf"/>
</dbReference>
<evidence type="ECO:0000256" key="14">
    <source>
        <dbReference type="PROSITE-ProRule" id="PRU01360"/>
    </source>
</evidence>
<dbReference type="CDD" id="cd01347">
    <property type="entry name" value="ligand_gated_channel"/>
    <property type="match status" value="1"/>
</dbReference>
<keyword evidence="8" id="KW-0408">Iron</keyword>
<protein>
    <submittedName>
        <fullName evidence="18">TonB-dependent siderophore receptor subfamily</fullName>
    </submittedName>
</protein>
<reference evidence="18 19" key="1">
    <citation type="submission" date="2016-12" db="EMBL/GenBank/DDBJ databases">
        <title>Genome sequencing of Methylocaldum marinum.</title>
        <authorList>
            <person name="Takeuchi M."/>
            <person name="Kamagata Y."/>
            <person name="Hiraoka S."/>
            <person name="Oshima K."/>
            <person name="Hattori M."/>
            <person name="Iwasaki W."/>
        </authorList>
    </citation>
    <scope>NUCLEOTIDE SEQUENCE [LARGE SCALE GENOMIC DNA]</scope>
    <source>
        <strain evidence="18 19">S8</strain>
    </source>
</reference>
<dbReference type="GO" id="GO:0015891">
    <property type="term" value="P:siderophore transport"/>
    <property type="evidence" value="ECO:0007669"/>
    <property type="project" value="InterPro"/>
</dbReference>
<organism evidence="18 19">
    <name type="scientific">Methylocaldum marinum</name>
    <dbReference type="NCBI Taxonomy" id="1432792"/>
    <lineage>
        <taxon>Bacteria</taxon>
        <taxon>Pseudomonadati</taxon>
        <taxon>Pseudomonadota</taxon>
        <taxon>Gammaproteobacteria</taxon>
        <taxon>Methylococcales</taxon>
        <taxon>Methylococcaceae</taxon>
        <taxon>Methylocaldum</taxon>
    </lineage>
</organism>
<evidence type="ECO:0000313" key="18">
    <source>
        <dbReference type="EMBL" id="BBA36411.1"/>
    </source>
</evidence>
<keyword evidence="4 14" id="KW-1134">Transmembrane beta strand</keyword>
<dbReference type="KEGG" id="mmai:sS8_4481"/>
<keyword evidence="11 14" id="KW-0472">Membrane</keyword>
<evidence type="ECO:0000256" key="8">
    <source>
        <dbReference type="ARBA" id="ARBA00023004"/>
    </source>
</evidence>
<dbReference type="PROSITE" id="PS52016">
    <property type="entry name" value="TONB_DEPENDENT_REC_3"/>
    <property type="match status" value="1"/>
</dbReference>
<keyword evidence="9" id="KW-0406">Ion transport</keyword>
<dbReference type="GO" id="GO:0038023">
    <property type="term" value="F:signaling receptor activity"/>
    <property type="evidence" value="ECO:0007669"/>
    <property type="project" value="InterPro"/>
</dbReference>
<proteinExistence type="inferred from homology"/>
<evidence type="ECO:0000256" key="5">
    <source>
        <dbReference type="ARBA" id="ARBA00022496"/>
    </source>
</evidence>
<evidence type="ECO:0000256" key="4">
    <source>
        <dbReference type="ARBA" id="ARBA00022452"/>
    </source>
</evidence>
<dbReference type="GO" id="GO:0015344">
    <property type="term" value="F:siderophore uptake transmembrane transporter activity"/>
    <property type="evidence" value="ECO:0007669"/>
    <property type="project" value="TreeGrafter"/>
</dbReference>
<evidence type="ECO:0000256" key="13">
    <source>
        <dbReference type="ARBA" id="ARBA00023237"/>
    </source>
</evidence>
<dbReference type="Pfam" id="PF07660">
    <property type="entry name" value="STN"/>
    <property type="match status" value="1"/>
</dbReference>
<dbReference type="FunFam" id="2.170.130.10:FF:000001">
    <property type="entry name" value="Catecholate siderophore TonB-dependent receptor"/>
    <property type="match status" value="1"/>
</dbReference>